<dbReference type="GO" id="GO:0006167">
    <property type="term" value="P:AMP biosynthetic process"/>
    <property type="evidence" value="ECO:0007669"/>
    <property type="project" value="TreeGrafter"/>
</dbReference>
<proteinExistence type="predicted"/>
<organism evidence="3">
    <name type="scientific">Desulfobacca acetoxidans</name>
    <dbReference type="NCBI Taxonomy" id="60893"/>
    <lineage>
        <taxon>Bacteria</taxon>
        <taxon>Pseudomonadati</taxon>
        <taxon>Thermodesulfobacteriota</taxon>
        <taxon>Desulfobaccia</taxon>
        <taxon>Desulfobaccales</taxon>
        <taxon>Desulfobaccaceae</taxon>
        <taxon>Desulfobacca</taxon>
    </lineage>
</organism>
<dbReference type="SUPFAM" id="SSF55811">
    <property type="entry name" value="Nudix"/>
    <property type="match status" value="1"/>
</dbReference>
<feature type="domain" description="Nudix hydrolase" evidence="2">
    <location>
        <begin position="1"/>
        <end position="149"/>
    </location>
</feature>
<dbReference type="PROSITE" id="PS51462">
    <property type="entry name" value="NUDIX"/>
    <property type="match status" value="1"/>
</dbReference>
<dbReference type="EMBL" id="DTGR01000046">
    <property type="protein sequence ID" value="HHS28645.1"/>
    <property type="molecule type" value="Genomic_DNA"/>
</dbReference>
<dbReference type="PANTHER" id="PTHR21340">
    <property type="entry name" value="DIADENOSINE 5,5-P1,P4-TETRAPHOSPHATE PYROPHOSPHOHYDROLASE MUTT"/>
    <property type="match status" value="1"/>
</dbReference>
<gene>
    <name evidence="3" type="ORF">ENV52_02955</name>
</gene>
<sequence>MGKQSAGLLLYRHRQGRLEVFLVHPGGPFWLNKDAGAWSIPKGEHGPEEDPLAAARREFSEETGFTAPGPFLPLTPLKQKSGKLIQAYACRGEVDPEKLLSNTFPLEWPPHSGKMQEFPEVDRAAWFSIEEAAEKIQPGQAGFLWELARLAGEDRGGGG</sequence>
<dbReference type="InterPro" id="IPR051325">
    <property type="entry name" value="Nudix_hydrolase_domain"/>
</dbReference>
<dbReference type="GO" id="GO:0004081">
    <property type="term" value="F:bis(5'-nucleosyl)-tetraphosphatase (asymmetrical) activity"/>
    <property type="evidence" value="ECO:0007669"/>
    <property type="project" value="TreeGrafter"/>
</dbReference>
<dbReference type="InterPro" id="IPR015797">
    <property type="entry name" value="NUDIX_hydrolase-like_dom_sf"/>
</dbReference>
<keyword evidence="1" id="KW-0378">Hydrolase</keyword>
<comment type="caution">
    <text evidence="3">The sequence shown here is derived from an EMBL/GenBank/DDBJ whole genome shotgun (WGS) entry which is preliminary data.</text>
</comment>
<dbReference type="AlphaFoldDB" id="A0A7V6A1Z0"/>
<name>A0A7V6A1Z0_9BACT</name>
<dbReference type="InterPro" id="IPR000086">
    <property type="entry name" value="NUDIX_hydrolase_dom"/>
</dbReference>
<dbReference type="CDD" id="cd04662">
    <property type="entry name" value="NUDIX_Hydrolase"/>
    <property type="match status" value="1"/>
</dbReference>
<evidence type="ECO:0000259" key="2">
    <source>
        <dbReference type="PROSITE" id="PS51462"/>
    </source>
</evidence>
<reference evidence="3" key="1">
    <citation type="journal article" date="2020" name="mSystems">
        <title>Genome- and Community-Level Interaction Insights into Carbon Utilization and Element Cycling Functions of Hydrothermarchaeota in Hydrothermal Sediment.</title>
        <authorList>
            <person name="Zhou Z."/>
            <person name="Liu Y."/>
            <person name="Xu W."/>
            <person name="Pan J."/>
            <person name="Luo Z.H."/>
            <person name="Li M."/>
        </authorList>
    </citation>
    <scope>NUCLEOTIDE SEQUENCE [LARGE SCALE GENOMIC DNA]</scope>
    <source>
        <strain evidence="3">SpSt-767</strain>
    </source>
</reference>
<dbReference type="Gene3D" id="3.90.79.10">
    <property type="entry name" value="Nucleoside Triphosphate Pyrophosphohydrolase"/>
    <property type="match status" value="1"/>
</dbReference>
<dbReference type="InterPro" id="IPR020084">
    <property type="entry name" value="NUDIX_hydrolase_CS"/>
</dbReference>
<evidence type="ECO:0000313" key="3">
    <source>
        <dbReference type="EMBL" id="HHS28645.1"/>
    </source>
</evidence>
<protein>
    <submittedName>
        <fullName evidence="3">NUDIX domain-containing protein</fullName>
    </submittedName>
</protein>
<dbReference type="GO" id="GO:0006754">
    <property type="term" value="P:ATP biosynthetic process"/>
    <property type="evidence" value="ECO:0007669"/>
    <property type="project" value="TreeGrafter"/>
</dbReference>
<dbReference type="PANTHER" id="PTHR21340:SF7">
    <property type="entry name" value="NUDIX HYDROLASE DOMAIN-CONTAINING PROTEIN"/>
    <property type="match status" value="1"/>
</dbReference>
<evidence type="ECO:0000256" key="1">
    <source>
        <dbReference type="ARBA" id="ARBA00022801"/>
    </source>
</evidence>
<dbReference type="Pfam" id="PF00293">
    <property type="entry name" value="NUDIX"/>
    <property type="match status" value="1"/>
</dbReference>
<accession>A0A7V6A1Z0</accession>
<dbReference type="PROSITE" id="PS00893">
    <property type="entry name" value="NUDIX_BOX"/>
    <property type="match status" value="1"/>
</dbReference>